<organism evidence="3 4">
    <name type="scientific">Macrophomina phaseolina</name>
    <dbReference type="NCBI Taxonomy" id="35725"/>
    <lineage>
        <taxon>Eukaryota</taxon>
        <taxon>Fungi</taxon>
        <taxon>Dikarya</taxon>
        <taxon>Ascomycota</taxon>
        <taxon>Pezizomycotina</taxon>
        <taxon>Dothideomycetes</taxon>
        <taxon>Dothideomycetes incertae sedis</taxon>
        <taxon>Botryosphaeriales</taxon>
        <taxon>Botryosphaeriaceae</taxon>
        <taxon>Macrophomina</taxon>
    </lineage>
</organism>
<name>A0ABQ8GTV0_9PEZI</name>
<evidence type="ECO:0000313" key="4">
    <source>
        <dbReference type="Proteomes" id="UP000774617"/>
    </source>
</evidence>
<dbReference type="Proteomes" id="UP000774617">
    <property type="component" value="Unassembled WGS sequence"/>
</dbReference>
<dbReference type="PANTHER" id="PTHR42085:SF1">
    <property type="entry name" value="F-BOX DOMAIN-CONTAINING PROTEIN"/>
    <property type="match status" value="1"/>
</dbReference>
<dbReference type="PANTHER" id="PTHR42085">
    <property type="entry name" value="F-BOX DOMAIN-CONTAINING PROTEIN"/>
    <property type="match status" value="1"/>
</dbReference>
<sequence length="418" mass="48790">MSKGGFKSTEKKGGATWPSKLYTKEDLQPYERFRDLYLERKYAQKFPKQTQTLSFTGDVPAELRLMIYEHIGIHVSGRFFELCDPPFPTPTSEDSQDVAGTRPIQNSFTEYAKFREALRLMRLCKKVHNEIAGMFYSQQNFRFSAANGFLMLCAWMYTIKPNNFEYLRHVTVQIPVRDQSSDCNRYPVHWSHFEGIQKKRGMLVPHYEGEDKATTRPSPYEQHCYGKAVSRAFEYLKWIPRLQSLEFTVPAQYGFIAWSGIEPHCSVRYLESLRPTERVRHVVEDHCNEDFWKLLKELKQQSASEELRIAFVMIHDATTLDAAADDYLYQGRMRAARWLAAYAKIQGYGFGHARWAEGTYCIEYDEDVLLALPHKWDETDEAAKLREPSENIVQEPEQLEEEHRNASAEECSSFSTWQ</sequence>
<keyword evidence="4" id="KW-1185">Reference proteome</keyword>
<protein>
    <recommendedName>
        <fullName evidence="2">DUF7730 domain-containing protein</fullName>
    </recommendedName>
</protein>
<proteinExistence type="predicted"/>
<reference evidence="3 4" key="1">
    <citation type="journal article" date="2021" name="Nat. Commun.">
        <title>Genetic determinants of endophytism in the Arabidopsis root mycobiome.</title>
        <authorList>
            <person name="Mesny F."/>
            <person name="Miyauchi S."/>
            <person name="Thiergart T."/>
            <person name="Pickel B."/>
            <person name="Atanasova L."/>
            <person name="Karlsson M."/>
            <person name="Huettel B."/>
            <person name="Barry K.W."/>
            <person name="Haridas S."/>
            <person name="Chen C."/>
            <person name="Bauer D."/>
            <person name="Andreopoulos W."/>
            <person name="Pangilinan J."/>
            <person name="LaButti K."/>
            <person name="Riley R."/>
            <person name="Lipzen A."/>
            <person name="Clum A."/>
            <person name="Drula E."/>
            <person name="Henrissat B."/>
            <person name="Kohler A."/>
            <person name="Grigoriev I.V."/>
            <person name="Martin F.M."/>
            <person name="Hacquard S."/>
        </authorList>
    </citation>
    <scope>NUCLEOTIDE SEQUENCE [LARGE SCALE GENOMIC DNA]</scope>
    <source>
        <strain evidence="3 4">MPI-SDFR-AT-0080</strain>
    </source>
</reference>
<dbReference type="Pfam" id="PF24864">
    <property type="entry name" value="DUF7730"/>
    <property type="match status" value="1"/>
</dbReference>
<feature type="region of interest" description="Disordered" evidence="1">
    <location>
        <begin position="381"/>
        <end position="418"/>
    </location>
</feature>
<evidence type="ECO:0000259" key="2">
    <source>
        <dbReference type="Pfam" id="PF24864"/>
    </source>
</evidence>
<comment type="caution">
    <text evidence="3">The sequence shown here is derived from an EMBL/GenBank/DDBJ whole genome shotgun (WGS) entry which is preliminary data.</text>
</comment>
<dbReference type="InterPro" id="IPR038883">
    <property type="entry name" value="AN11006-like"/>
</dbReference>
<accession>A0ABQ8GTV0</accession>
<dbReference type="InterPro" id="IPR056632">
    <property type="entry name" value="DUF7730"/>
</dbReference>
<evidence type="ECO:0000313" key="3">
    <source>
        <dbReference type="EMBL" id="KAH7064686.1"/>
    </source>
</evidence>
<evidence type="ECO:0000256" key="1">
    <source>
        <dbReference type="SAM" id="MobiDB-lite"/>
    </source>
</evidence>
<gene>
    <name evidence="3" type="ORF">B0J12DRAFT_734120</name>
</gene>
<dbReference type="EMBL" id="JAGTJR010000001">
    <property type="protein sequence ID" value="KAH7064686.1"/>
    <property type="molecule type" value="Genomic_DNA"/>
</dbReference>
<feature type="domain" description="DUF7730" evidence="2">
    <location>
        <begin position="54"/>
        <end position="177"/>
    </location>
</feature>